<feature type="compositionally biased region" description="Basic and acidic residues" evidence="1">
    <location>
        <begin position="192"/>
        <end position="213"/>
    </location>
</feature>
<organism evidence="3 4">
    <name type="scientific">Myxococcus fulvus</name>
    <dbReference type="NCBI Taxonomy" id="33"/>
    <lineage>
        <taxon>Bacteria</taxon>
        <taxon>Pseudomonadati</taxon>
        <taxon>Myxococcota</taxon>
        <taxon>Myxococcia</taxon>
        <taxon>Myxococcales</taxon>
        <taxon>Cystobacterineae</taxon>
        <taxon>Myxococcaceae</taxon>
        <taxon>Myxococcus</taxon>
    </lineage>
</organism>
<keyword evidence="2" id="KW-0472">Membrane</keyword>
<dbReference type="Proteomes" id="UP000183760">
    <property type="component" value="Unassembled WGS sequence"/>
</dbReference>
<reference evidence="3 4" key="1">
    <citation type="submission" date="2016-10" db="EMBL/GenBank/DDBJ databases">
        <authorList>
            <person name="Varghese N."/>
            <person name="Submissions S."/>
        </authorList>
    </citation>
    <scope>NUCLEOTIDE SEQUENCE [LARGE SCALE GENOMIC DNA]</scope>
    <source>
        <strain evidence="3 4">DSM 16525</strain>
    </source>
</reference>
<evidence type="ECO:0000313" key="3">
    <source>
        <dbReference type="EMBL" id="SET40393.1"/>
    </source>
</evidence>
<evidence type="ECO:0008006" key="5">
    <source>
        <dbReference type="Google" id="ProtNLM"/>
    </source>
</evidence>
<dbReference type="RefSeq" id="WP_074950361.1">
    <property type="nucleotide sequence ID" value="NZ_BJXR01000043.1"/>
</dbReference>
<comment type="caution">
    <text evidence="3">The sequence shown here is derived from an EMBL/GenBank/DDBJ whole genome shotgun (WGS) entry which is preliminary data.</text>
</comment>
<feature type="compositionally biased region" description="Pro residues" evidence="1">
    <location>
        <begin position="33"/>
        <end position="63"/>
    </location>
</feature>
<evidence type="ECO:0000313" key="4">
    <source>
        <dbReference type="Proteomes" id="UP000183760"/>
    </source>
</evidence>
<accession>A0ABY1BZR1</accession>
<keyword evidence="2" id="KW-1133">Transmembrane helix</keyword>
<feature type="region of interest" description="Disordered" evidence="1">
    <location>
        <begin position="192"/>
        <end position="229"/>
    </location>
</feature>
<evidence type="ECO:0000256" key="1">
    <source>
        <dbReference type="SAM" id="MobiDB-lite"/>
    </source>
</evidence>
<sequence>MSDKAGSKRMGWLAGLAGGALVAALVFSLWGDAPPPPPEPEAPVAAPTPPPAPPTPAPEPVKPPGMTSSVIPPTLQAPEPEDEQPKPYPLDLEALRARLPDNLYWELGAPTKDPELIRKREEETRRWNELFGRVQAGDATEAEIQQYYERRRKVSEDMLLFATTVLEEQGDELPDRDRGLYELSINMHRTRLSEYPRQEADALAHRRAQEARRQQWRQQQPQQGEQTPP</sequence>
<dbReference type="EMBL" id="FOIB01000002">
    <property type="protein sequence ID" value="SET40393.1"/>
    <property type="molecule type" value="Genomic_DNA"/>
</dbReference>
<feature type="compositionally biased region" description="Low complexity" evidence="1">
    <location>
        <begin position="216"/>
        <end position="229"/>
    </location>
</feature>
<feature type="region of interest" description="Disordered" evidence="1">
    <location>
        <begin position="29"/>
        <end position="89"/>
    </location>
</feature>
<gene>
    <name evidence="3" type="ORF">SAMN05443572_102157</name>
</gene>
<keyword evidence="2" id="KW-0812">Transmembrane</keyword>
<name>A0ABY1BZR1_MYXFU</name>
<keyword evidence="4" id="KW-1185">Reference proteome</keyword>
<evidence type="ECO:0000256" key="2">
    <source>
        <dbReference type="SAM" id="Phobius"/>
    </source>
</evidence>
<protein>
    <recommendedName>
        <fullName evidence="5">Lipoprotein</fullName>
    </recommendedName>
</protein>
<proteinExistence type="predicted"/>
<feature type="transmembrane region" description="Helical" evidence="2">
    <location>
        <begin position="12"/>
        <end position="30"/>
    </location>
</feature>